<name>A0A1L8CU70_9THEO</name>
<reference evidence="3" key="1">
    <citation type="submission" date="2016-12" db="EMBL/GenBank/DDBJ databases">
        <title>Draft Genome Sequences od Carboxydothermus pertinax and islandicus, Hydrogenogenic Carboxydotrophic Bacteria.</title>
        <authorList>
            <person name="Fukuyama Y."/>
            <person name="Ohmae K."/>
            <person name="Yoneda Y."/>
            <person name="Yoshida T."/>
            <person name="Sako Y."/>
        </authorList>
    </citation>
    <scope>NUCLEOTIDE SEQUENCE [LARGE SCALE GENOMIC DNA]</scope>
    <source>
        <strain evidence="3">Ug1</strain>
    </source>
</reference>
<dbReference type="AlphaFoldDB" id="A0A1L8CU70"/>
<protein>
    <recommendedName>
        <fullName evidence="4">DUF155 domain-containing protein</fullName>
    </recommendedName>
</protein>
<accession>A0A1L8CU70</accession>
<sequence>MDQVFLYRLFDIAEEINLLKAEEVLGEKRPFRLKLKKIPPKAIHIEEPPLIFEYSTGSYSYKGKTFQAKISGKIFAWGVLSLNLSLDLKGLNGYDELVDLMIYLNNTEEFDKVFKKEVKFLKDLLTPALIKPSLELFEEDFLIFFTTQKPNYDPVPLLLGDNEPLSSATRAEILNNRFSYADTDLTIITWDAAFVYDADGNMDVLDLLEFAVSQLLELRYYDSLLTKEINEMYQDIDRAEKEWGYKKLGKYRTIMKRLLKTVADITEITERVQNALKVTEDVFYARVYSQALRIFRTNIWAEQIRHKLNVLERSYSMLSEEVVTSRFLALEVTIVLLILLEFILALLPYFK</sequence>
<keyword evidence="3" id="KW-1185">Reference proteome</keyword>
<keyword evidence="1" id="KW-0812">Transmembrane</keyword>
<keyword evidence="1" id="KW-0472">Membrane</keyword>
<evidence type="ECO:0000313" key="3">
    <source>
        <dbReference type="Proteomes" id="UP000187485"/>
    </source>
</evidence>
<gene>
    <name evidence="2" type="ORF">cpu_09570</name>
</gene>
<dbReference type="STRING" id="870242.cpu_09570"/>
<proteinExistence type="predicted"/>
<evidence type="ECO:0000313" key="2">
    <source>
        <dbReference type="EMBL" id="GAV22447.1"/>
    </source>
</evidence>
<evidence type="ECO:0008006" key="4">
    <source>
        <dbReference type="Google" id="ProtNLM"/>
    </source>
</evidence>
<evidence type="ECO:0000256" key="1">
    <source>
        <dbReference type="SAM" id="Phobius"/>
    </source>
</evidence>
<feature type="transmembrane region" description="Helical" evidence="1">
    <location>
        <begin position="327"/>
        <end position="350"/>
    </location>
</feature>
<keyword evidence="1" id="KW-1133">Transmembrane helix</keyword>
<dbReference type="OrthoDB" id="180075at2"/>
<comment type="caution">
    <text evidence="2">The sequence shown here is derived from an EMBL/GenBank/DDBJ whole genome shotgun (WGS) entry which is preliminary data.</text>
</comment>
<organism evidence="2 3">
    <name type="scientific">Carboxydothermus pertinax</name>
    <dbReference type="NCBI Taxonomy" id="870242"/>
    <lineage>
        <taxon>Bacteria</taxon>
        <taxon>Bacillati</taxon>
        <taxon>Bacillota</taxon>
        <taxon>Clostridia</taxon>
        <taxon>Thermoanaerobacterales</taxon>
        <taxon>Thermoanaerobacteraceae</taxon>
        <taxon>Carboxydothermus</taxon>
    </lineage>
</organism>
<dbReference type="Proteomes" id="UP000187485">
    <property type="component" value="Unassembled WGS sequence"/>
</dbReference>
<dbReference type="EMBL" id="BDJK01000013">
    <property type="protein sequence ID" value="GAV22447.1"/>
    <property type="molecule type" value="Genomic_DNA"/>
</dbReference>
<dbReference type="RefSeq" id="WP_077177176.1">
    <property type="nucleotide sequence ID" value="NZ_BDJK01000013.1"/>
</dbReference>